<evidence type="ECO:0000313" key="2">
    <source>
        <dbReference type="Proteomes" id="UP001163321"/>
    </source>
</evidence>
<keyword evidence="2" id="KW-1185">Reference proteome</keyword>
<accession>A0ACC0WV15</accession>
<protein>
    <submittedName>
        <fullName evidence="1">Uncharacterized protein</fullName>
    </submittedName>
</protein>
<comment type="caution">
    <text evidence="1">The sequence shown here is derived from an EMBL/GenBank/DDBJ whole genome shotgun (WGS) entry which is preliminary data.</text>
</comment>
<dbReference type="Proteomes" id="UP001163321">
    <property type="component" value="Chromosome 1"/>
</dbReference>
<sequence>MKMTGVDTFMGTYFDSPVSHANDLRLEGGKVAGEQDAMSPTSLWRKTLPKEIANHMVHGRRDTFSVAKSRIQLSARNLPYMGIHWDGFHPVQ</sequence>
<evidence type="ECO:0000313" key="1">
    <source>
        <dbReference type="EMBL" id="KAI9922545.1"/>
    </source>
</evidence>
<organism evidence="1 2">
    <name type="scientific">Peronosclerospora sorghi</name>
    <dbReference type="NCBI Taxonomy" id="230839"/>
    <lineage>
        <taxon>Eukaryota</taxon>
        <taxon>Sar</taxon>
        <taxon>Stramenopiles</taxon>
        <taxon>Oomycota</taxon>
        <taxon>Peronosporomycetes</taxon>
        <taxon>Peronosporales</taxon>
        <taxon>Peronosporaceae</taxon>
        <taxon>Peronosclerospora</taxon>
    </lineage>
</organism>
<reference evidence="1 2" key="1">
    <citation type="journal article" date="2022" name="bioRxiv">
        <title>The genome of the oomycete Peronosclerospora sorghi, a cosmopolitan pathogen of maize and sorghum, is inflated with dispersed pseudogenes.</title>
        <authorList>
            <person name="Fletcher K."/>
            <person name="Martin F."/>
            <person name="Isakeit T."/>
            <person name="Cavanaugh K."/>
            <person name="Magill C."/>
            <person name="Michelmore R."/>
        </authorList>
    </citation>
    <scope>NUCLEOTIDE SEQUENCE [LARGE SCALE GENOMIC DNA]</scope>
    <source>
        <strain evidence="1">P6</strain>
    </source>
</reference>
<gene>
    <name evidence="1" type="ORF">PsorP6_001110</name>
</gene>
<name>A0ACC0WV15_9STRA</name>
<dbReference type="EMBL" id="CM047580">
    <property type="protein sequence ID" value="KAI9922545.1"/>
    <property type="molecule type" value="Genomic_DNA"/>
</dbReference>
<proteinExistence type="predicted"/>